<evidence type="ECO:0000256" key="3">
    <source>
        <dbReference type="ARBA" id="ARBA00022989"/>
    </source>
</evidence>
<protein>
    <submittedName>
        <fullName evidence="6">DUF1656 domain-containing protein</fullName>
    </submittedName>
</protein>
<name>A0ABS0E0F5_9GAMM</name>
<evidence type="ECO:0000256" key="4">
    <source>
        <dbReference type="ARBA" id="ARBA00023136"/>
    </source>
</evidence>
<evidence type="ECO:0000256" key="5">
    <source>
        <dbReference type="SAM" id="Phobius"/>
    </source>
</evidence>
<keyword evidence="1" id="KW-1003">Cell membrane</keyword>
<dbReference type="Pfam" id="PF07869">
    <property type="entry name" value="DUF1656"/>
    <property type="match status" value="1"/>
</dbReference>
<accession>A0ABS0E0F5</accession>
<keyword evidence="3 5" id="KW-1133">Transmembrane helix</keyword>
<keyword evidence="4 5" id="KW-0472">Membrane</keyword>
<evidence type="ECO:0000313" key="6">
    <source>
        <dbReference type="EMBL" id="MBF7957878.1"/>
    </source>
</evidence>
<evidence type="ECO:0000256" key="2">
    <source>
        <dbReference type="ARBA" id="ARBA00022692"/>
    </source>
</evidence>
<keyword evidence="7" id="KW-1185">Reference proteome</keyword>
<comment type="caution">
    <text evidence="6">The sequence shown here is derived from an EMBL/GenBank/DDBJ whole genome shotgun (WGS) entry which is preliminary data.</text>
</comment>
<reference evidence="6 7" key="1">
    <citation type="submission" date="2020-11" db="EMBL/GenBank/DDBJ databases">
        <title>Taxonomic investigation of Rahnella spp.</title>
        <authorList>
            <person name="Lee S.D."/>
        </authorList>
    </citation>
    <scope>NUCLEOTIDE SEQUENCE [LARGE SCALE GENOMIC DNA]</scope>
    <source>
        <strain evidence="6 7">SAP-10</strain>
    </source>
</reference>
<feature type="transmembrane region" description="Helical" evidence="5">
    <location>
        <begin position="12"/>
        <end position="34"/>
    </location>
</feature>
<dbReference type="Proteomes" id="UP000600307">
    <property type="component" value="Unassembled WGS sequence"/>
</dbReference>
<evidence type="ECO:0000256" key="1">
    <source>
        <dbReference type="ARBA" id="ARBA00022475"/>
    </source>
</evidence>
<feature type="transmembrane region" description="Helical" evidence="5">
    <location>
        <begin position="46"/>
        <end position="64"/>
    </location>
</feature>
<evidence type="ECO:0000313" key="7">
    <source>
        <dbReference type="Proteomes" id="UP000600307"/>
    </source>
</evidence>
<keyword evidence="2 5" id="KW-0812">Transmembrane</keyword>
<organism evidence="6 7">
    <name type="scientific">Rahnella victoriana</name>
    <dbReference type="NCBI Taxonomy" id="1510570"/>
    <lineage>
        <taxon>Bacteria</taxon>
        <taxon>Pseudomonadati</taxon>
        <taxon>Pseudomonadota</taxon>
        <taxon>Gammaproteobacteria</taxon>
        <taxon>Enterobacterales</taxon>
        <taxon>Yersiniaceae</taxon>
        <taxon>Rahnella</taxon>
    </lineage>
</organism>
<sequence length="69" mass="7438">MITDFNFGGVLLPGLLVIALGDFLCLLILLRFLAFSSTYRALPGRPLVNVAAFLILFALLKQGLNAMGL</sequence>
<dbReference type="InterPro" id="IPR012451">
    <property type="entry name" value="DUF1656"/>
</dbReference>
<proteinExistence type="predicted"/>
<gene>
    <name evidence="6" type="ORF">IV431_20175</name>
</gene>
<dbReference type="EMBL" id="JADOBH010000005">
    <property type="protein sequence ID" value="MBF7957878.1"/>
    <property type="molecule type" value="Genomic_DNA"/>
</dbReference>